<organism evidence="7 8">
    <name type="scientific">Proteiniclasticum ruminis</name>
    <dbReference type="NCBI Taxonomy" id="398199"/>
    <lineage>
        <taxon>Bacteria</taxon>
        <taxon>Bacillati</taxon>
        <taxon>Bacillota</taxon>
        <taxon>Clostridia</taxon>
        <taxon>Eubacteriales</taxon>
        <taxon>Clostridiaceae</taxon>
        <taxon>Proteiniclasticum</taxon>
    </lineage>
</organism>
<evidence type="ECO:0000256" key="4">
    <source>
        <dbReference type="ARBA" id="ARBA00022801"/>
    </source>
</evidence>
<evidence type="ECO:0000259" key="6">
    <source>
        <dbReference type="Pfam" id="PF07687"/>
    </source>
</evidence>
<dbReference type="InterPro" id="IPR011650">
    <property type="entry name" value="Peptidase_M20_dimer"/>
</dbReference>
<comment type="similarity">
    <text evidence="1">Belongs to the peptidase M20A family.</text>
</comment>
<protein>
    <submittedName>
        <fullName evidence="7">Carboxypeptidase PM20D1</fullName>
    </submittedName>
</protein>
<dbReference type="Gene3D" id="3.30.70.360">
    <property type="match status" value="1"/>
</dbReference>
<dbReference type="GO" id="GO:0046872">
    <property type="term" value="F:metal ion binding"/>
    <property type="evidence" value="ECO:0007669"/>
    <property type="project" value="UniProtKB-KW"/>
</dbReference>
<proteinExistence type="inferred from homology"/>
<dbReference type="GO" id="GO:0006508">
    <property type="term" value="P:proteolysis"/>
    <property type="evidence" value="ECO:0007669"/>
    <property type="project" value="UniProtKB-KW"/>
</dbReference>
<keyword evidence="5" id="KW-0862">Zinc</keyword>
<dbReference type="EMBL" id="FNDZ01000001">
    <property type="protein sequence ID" value="SDI15313.1"/>
    <property type="molecule type" value="Genomic_DNA"/>
</dbReference>
<dbReference type="InterPro" id="IPR047177">
    <property type="entry name" value="Pept_M20A"/>
</dbReference>
<reference evidence="7 8" key="1">
    <citation type="submission" date="2016-10" db="EMBL/GenBank/DDBJ databases">
        <authorList>
            <person name="de Groot N.N."/>
        </authorList>
    </citation>
    <scope>NUCLEOTIDE SEQUENCE [LARGE SCALE GENOMIC DNA]</scope>
    <source>
        <strain evidence="7 8">CGMCC 1.5058</strain>
    </source>
</reference>
<dbReference type="PANTHER" id="PTHR45962:SF1">
    <property type="entry name" value="N-FATTY-ACYL-AMINO ACID SYNTHASE_HYDROLASE PM20D1"/>
    <property type="match status" value="1"/>
</dbReference>
<evidence type="ECO:0000256" key="5">
    <source>
        <dbReference type="ARBA" id="ARBA00022833"/>
    </source>
</evidence>
<dbReference type="SUPFAM" id="SSF55031">
    <property type="entry name" value="Bacterial exopeptidase dimerisation domain"/>
    <property type="match status" value="1"/>
</dbReference>
<dbReference type="GO" id="GO:0004180">
    <property type="term" value="F:carboxypeptidase activity"/>
    <property type="evidence" value="ECO:0007669"/>
    <property type="project" value="UniProtKB-KW"/>
</dbReference>
<dbReference type="AlphaFoldDB" id="A0A1G8I8V5"/>
<dbReference type="Pfam" id="PF07687">
    <property type="entry name" value="M20_dimer"/>
    <property type="match status" value="1"/>
</dbReference>
<dbReference type="SUPFAM" id="SSF53187">
    <property type="entry name" value="Zn-dependent exopeptidases"/>
    <property type="match status" value="1"/>
</dbReference>
<keyword evidence="7" id="KW-0121">Carboxypeptidase</keyword>
<dbReference type="InterPro" id="IPR002933">
    <property type="entry name" value="Peptidase_M20"/>
</dbReference>
<dbReference type="Proteomes" id="UP000183255">
    <property type="component" value="Unassembled WGS sequence"/>
</dbReference>
<dbReference type="PANTHER" id="PTHR45962">
    <property type="entry name" value="N-FATTY-ACYL-AMINO ACID SYNTHASE/HYDROLASE PM20D1"/>
    <property type="match status" value="1"/>
</dbReference>
<evidence type="ECO:0000256" key="1">
    <source>
        <dbReference type="ARBA" id="ARBA00006247"/>
    </source>
</evidence>
<dbReference type="RefSeq" id="WP_051651485.1">
    <property type="nucleotide sequence ID" value="NZ_FNDZ01000001.1"/>
</dbReference>
<evidence type="ECO:0000256" key="2">
    <source>
        <dbReference type="ARBA" id="ARBA00022670"/>
    </source>
</evidence>
<name>A0A1G8I8V5_9CLOT</name>
<keyword evidence="4" id="KW-0378">Hydrolase</keyword>
<dbReference type="InterPro" id="IPR001261">
    <property type="entry name" value="ArgE/DapE_CS"/>
</dbReference>
<evidence type="ECO:0000313" key="7">
    <source>
        <dbReference type="EMBL" id="SDI15313.1"/>
    </source>
</evidence>
<evidence type="ECO:0000256" key="3">
    <source>
        <dbReference type="ARBA" id="ARBA00022723"/>
    </source>
</evidence>
<dbReference type="Gene3D" id="1.10.150.900">
    <property type="match status" value="1"/>
</dbReference>
<gene>
    <name evidence="7" type="ORF">SAMN05421804_101809</name>
</gene>
<keyword evidence="2" id="KW-0645">Protease</keyword>
<dbReference type="InterPro" id="IPR036264">
    <property type="entry name" value="Bact_exopeptidase_dim_dom"/>
</dbReference>
<sequence>MRNLDDAVKSLQKAVQFRTVSDMDMERVDFKPYEEFLSHLKETYKEVYRRAEVTWINKYSPVFHLQGNKEDEPVLLLGHYDVVPVAEGTKEDWLSDPFGGEIRDGYVYGRGTLDDKNQVISILEALENLLQGGYTPARDFYLAFGFDEEVGGSLGAKEISAYFREKNLRFFMVLDEGGAVMEDVLEGVTVPLALVGVAEKGSSMIKVTAKGEGGHSSMPPEYLVTEVLGKALLAIASQPMEARLTGSVEAMFQGMGPHMGWKGKLLGNIRTSFPLVRKTLEKTPALHALIRTTLTPTVVRAGNAYNVIPQEASMILNARILPGDTTEDVLRHLKKIHEGLPVQYQYLVKEEASKVTDHEGDAFSLLKSLILGIYEDAVVLPYLMAGGTDSRKYEELSDNILRFSAVRMKNEDLKRIHGTDERISMENLERMIAFYRNLFLHFS</sequence>
<feature type="domain" description="Peptidase M20 dimerisation" evidence="6">
    <location>
        <begin position="197"/>
        <end position="339"/>
    </location>
</feature>
<dbReference type="Gene3D" id="3.40.630.10">
    <property type="entry name" value="Zn peptidases"/>
    <property type="match status" value="1"/>
</dbReference>
<evidence type="ECO:0000313" key="8">
    <source>
        <dbReference type="Proteomes" id="UP000183255"/>
    </source>
</evidence>
<dbReference type="Pfam" id="PF01546">
    <property type="entry name" value="Peptidase_M20"/>
    <property type="match status" value="1"/>
</dbReference>
<dbReference type="PROSITE" id="PS00758">
    <property type="entry name" value="ARGE_DAPE_CPG2_1"/>
    <property type="match status" value="1"/>
</dbReference>
<keyword evidence="3" id="KW-0479">Metal-binding</keyword>
<accession>A0A1G8I8V5</accession>